<evidence type="ECO:0000256" key="1">
    <source>
        <dbReference type="SAM" id="MobiDB-lite"/>
    </source>
</evidence>
<feature type="compositionally biased region" description="Basic residues" evidence="1">
    <location>
        <begin position="88"/>
        <end position="99"/>
    </location>
</feature>
<feature type="region of interest" description="Disordered" evidence="1">
    <location>
        <begin position="39"/>
        <end position="130"/>
    </location>
</feature>
<feature type="compositionally biased region" description="Pro residues" evidence="1">
    <location>
        <begin position="64"/>
        <end position="73"/>
    </location>
</feature>
<gene>
    <name evidence="2" type="ORF">Scep_020251</name>
</gene>
<evidence type="ECO:0000313" key="2">
    <source>
        <dbReference type="EMBL" id="KAK9112732.1"/>
    </source>
</evidence>
<feature type="compositionally biased region" description="Basic and acidic residues" evidence="1">
    <location>
        <begin position="1"/>
        <end position="21"/>
    </location>
</feature>
<dbReference type="AlphaFoldDB" id="A0AAP0NM97"/>
<organism evidence="2 3">
    <name type="scientific">Stephania cephalantha</name>
    <dbReference type="NCBI Taxonomy" id="152367"/>
    <lineage>
        <taxon>Eukaryota</taxon>
        <taxon>Viridiplantae</taxon>
        <taxon>Streptophyta</taxon>
        <taxon>Embryophyta</taxon>
        <taxon>Tracheophyta</taxon>
        <taxon>Spermatophyta</taxon>
        <taxon>Magnoliopsida</taxon>
        <taxon>Ranunculales</taxon>
        <taxon>Menispermaceae</taxon>
        <taxon>Menispermoideae</taxon>
        <taxon>Cissampelideae</taxon>
        <taxon>Stephania</taxon>
    </lineage>
</organism>
<dbReference type="Proteomes" id="UP001419268">
    <property type="component" value="Unassembled WGS sequence"/>
</dbReference>
<accession>A0AAP0NM97</accession>
<evidence type="ECO:0000313" key="3">
    <source>
        <dbReference type="Proteomes" id="UP001419268"/>
    </source>
</evidence>
<proteinExistence type="predicted"/>
<dbReference type="EMBL" id="JBBNAG010000008">
    <property type="protein sequence ID" value="KAK9112732.1"/>
    <property type="molecule type" value="Genomic_DNA"/>
</dbReference>
<comment type="caution">
    <text evidence="2">The sequence shown here is derived from an EMBL/GenBank/DDBJ whole genome shotgun (WGS) entry which is preliminary data.</text>
</comment>
<reference evidence="2 3" key="1">
    <citation type="submission" date="2024-01" db="EMBL/GenBank/DDBJ databases">
        <title>Genome assemblies of Stephania.</title>
        <authorList>
            <person name="Yang L."/>
        </authorList>
    </citation>
    <scope>NUCLEOTIDE SEQUENCE [LARGE SCALE GENOMIC DNA]</scope>
    <source>
        <strain evidence="2">JXDWG</strain>
        <tissue evidence="2">Leaf</tissue>
    </source>
</reference>
<feature type="region of interest" description="Disordered" evidence="1">
    <location>
        <begin position="1"/>
        <end position="23"/>
    </location>
</feature>
<protein>
    <submittedName>
        <fullName evidence="2">Uncharacterized protein</fullName>
    </submittedName>
</protein>
<keyword evidence="3" id="KW-1185">Reference proteome</keyword>
<sequence length="130" mass="15144">MRTFRFRRENGHRNTRKRGECRNGVTNWCHHNNTPTHGQITTTAVHTPATPVPPSSTTCLLHPNSPPPSPPTPTRTYTQMIVQNREKNQRKKRERRRGGKRESVTQLRNLGKRVRESEDKIWSYGRPVKL</sequence>
<name>A0AAP0NM97_9MAGN</name>